<sequence length="59" mass="6443">MLRNFPLAKNLCVVDKAPAFRNGGDWCYQVQDGKYSGLSTENAALIKRAILHHAAPNGT</sequence>
<proteinExistence type="predicted"/>
<dbReference type="Proteomes" id="UP000718564">
    <property type="component" value="Unassembled WGS sequence"/>
</dbReference>
<evidence type="ECO:0000313" key="1">
    <source>
        <dbReference type="EMBL" id="NMG18921.1"/>
    </source>
</evidence>
<accession>A0ABX1P3K8</accession>
<protein>
    <submittedName>
        <fullName evidence="1">Uncharacterized protein</fullName>
    </submittedName>
</protein>
<reference evidence="1 2" key="1">
    <citation type="submission" date="2018-06" db="EMBL/GenBank/DDBJ databases">
        <title>Comparative genomics of Brasilonema spp. strains.</title>
        <authorList>
            <person name="Alvarenga D.O."/>
            <person name="Fiore M.F."/>
            <person name="Varani A.M."/>
        </authorList>
    </citation>
    <scope>NUCLEOTIDE SEQUENCE [LARGE SCALE GENOMIC DNA]</scope>
    <source>
        <strain evidence="1 2">SPC951</strain>
    </source>
</reference>
<gene>
    <name evidence="1" type="ORF">DP116_05445</name>
</gene>
<keyword evidence="2" id="KW-1185">Reference proteome</keyword>
<name>A0ABX1P3K8_9CYAN</name>
<organism evidence="1 2">
    <name type="scientific">Brasilonema bromeliae SPC951</name>
    <dbReference type="NCBI Taxonomy" id="385972"/>
    <lineage>
        <taxon>Bacteria</taxon>
        <taxon>Bacillati</taxon>
        <taxon>Cyanobacteriota</taxon>
        <taxon>Cyanophyceae</taxon>
        <taxon>Nostocales</taxon>
        <taxon>Scytonemataceae</taxon>
        <taxon>Brasilonema</taxon>
        <taxon>Bromeliae group (in: Brasilonema)</taxon>
    </lineage>
</organism>
<dbReference type="EMBL" id="QMEB01000025">
    <property type="protein sequence ID" value="NMG18921.1"/>
    <property type="molecule type" value="Genomic_DNA"/>
</dbReference>
<evidence type="ECO:0000313" key="2">
    <source>
        <dbReference type="Proteomes" id="UP000718564"/>
    </source>
</evidence>
<comment type="caution">
    <text evidence="1">The sequence shown here is derived from an EMBL/GenBank/DDBJ whole genome shotgun (WGS) entry which is preliminary data.</text>
</comment>